<dbReference type="KEGG" id="bbae:FRD01_22960"/>
<sequence>MPKYWADEVRELMKDQKWLIALAHAAAATGWVKLLNFWGAPKPFVLSAWLGGGPAPGPDVADVHLLNLEPPETFMDGIKAFERALEELPQDAVQAIRDWDPEGSARVLGPFYARAHDIDGRAYLGGRPLAWQALEDKTSVDELWDLAGIPRSDSKVVVVSEESLKHAHLEIDQGLGTVQAADSREGFHGGASLLRWVQTPEQQSEALELFTPVADRVRVMPFLEGIPCSIHGMVFPDQTISFRPMEMVVLRRPSSSKLLYARAASFWDPPFEERESMRKIAKVLGEFLRERYDYRGVFTVDGIMTADGFRPTELNPRYGAALAVMTGPMGIAHELVFLNYLLVEGSLLKLSAGRLEEEILEFADTTRSGRVGFMHPEKPPGLESTDLWLKRDKGVWTESDEEFADVRVLLDPAEAGTLINIHFTPNTPIGRSVAPWTCEICTWLDERFKLNIGPLEPAKDVHQARSELERG</sequence>
<name>A0A5B8XXX6_9DELT</name>
<gene>
    <name evidence="3" type="ORF">FRD01_22960</name>
</gene>
<protein>
    <recommendedName>
        <fullName evidence="2">ATP-grasp domain-containing protein</fullName>
    </recommendedName>
</protein>
<evidence type="ECO:0000256" key="1">
    <source>
        <dbReference type="PROSITE-ProRule" id="PRU00409"/>
    </source>
</evidence>
<evidence type="ECO:0000313" key="3">
    <source>
        <dbReference type="EMBL" id="QED30041.1"/>
    </source>
</evidence>
<dbReference type="OrthoDB" id="3325712at2"/>
<dbReference type="InterPro" id="IPR011761">
    <property type="entry name" value="ATP-grasp"/>
</dbReference>
<dbReference type="AlphaFoldDB" id="A0A5B8XXX6"/>
<accession>A0A5B8XXX6</accession>
<keyword evidence="1" id="KW-0547">Nucleotide-binding</keyword>
<keyword evidence="4" id="KW-1185">Reference proteome</keyword>
<dbReference type="PROSITE" id="PS50975">
    <property type="entry name" value="ATP_GRASP"/>
    <property type="match status" value="1"/>
</dbReference>
<dbReference type="EMBL" id="CP042467">
    <property type="protein sequence ID" value="QED30041.1"/>
    <property type="molecule type" value="Genomic_DNA"/>
</dbReference>
<dbReference type="RefSeq" id="WP_146963374.1">
    <property type="nucleotide sequence ID" value="NZ_CP042467.1"/>
</dbReference>
<dbReference type="GO" id="GO:0005524">
    <property type="term" value="F:ATP binding"/>
    <property type="evidence" value="ECO:0007669"/>
    <property type="project" value="UniProtKB-UniRule"/>
</dbReference>
<keyword evidence="1" id="KW-0067">ATP-binding</keyword>
<evidence type="ECO:0000259" key="2">
    <source>
        <dbReference type="PROSITE" id="PS50975"/>
    </source>
</evidence>
<dbReference type="SUPFAM" id="SSF56059">
    <property type="entry name" value="Glutathione synthetase ATP-binding domain-like"/>
    <property type="match status" value="1"/>
</dbReference>
<reference evidence="3 4" key="1">
    <citation type="submission" date="2019-08" db="EMBL/GenBank/DDBJ databases">
        <authorList>
            <person name="Liang Q."/>
        </authorList>
    </citation>
    <scope>NUCLEOTIDE SEQUENCE [LARGE SCALE GENOMIC DNA]</scope>
    <source>
        <strain evidence="3 4">V1718</strain>
    </source>
</reference>
<organism evidence="3 4">
    <name type="scientific">Microvenator marinus</name>
    <dbReference type="NCBI Taxonomy" id="2600177"/>
    <lineage>
        <taxon>Bacteria</taxon>
        <taxon>Deltaproteobacteria</taxon>
        <taxon>Bradymonadales</taxon>
        <taxon>Microvenatoraceae</taxon>
        <taxon>Microvenator</taxon>
    </lineage>
</organism>
<dbReference type="Gene3D" id="3.30.470.20">
    <property type="entry name" value="ATP-grasp fold, B domain"/>
    <property type="match status" value="1"/>
</dbReference>
<dbReference type="GO" id="GO:0046872">
    <property type="term" value="F:metal ion binding"/>
    <property type="evidence" value="ECO:0007669"/>
    <property type="project" value="InterPro"/>
</dbReference>
<evidence type="ECO:0000313" key="4">
    <source>
        <dbReference type="Proteomes" id="UP000321595"/>
    </source>
</evidence>
<dbReference type="Proteomes" id="UP000321595">
    <property type="component" value="Chromosome"/>
</dbReference>
<proteinExistence type="predicted"/>
<feature type="domain" description="ATP-grasp" evidence="2">
    <location>
        <begin position="141"/>
        <end position="342"/>
    </location>
</feature>